<evidence type="ECO:0000256" key="1">
    <source>
        <dbReference type="SAM" id="MobiDB-lite"/>
    </source>
</evidence>
<dbReference type="Proteomes" id="UP000032141">
    <property type="component" value="Chromosome C5"/>
</dbReference>
<organism evidence="2 3">
    <name type="scientific">Brassica oleracea var. oleracea</name>
    <dbReference type="NCBI Taxonomy" id="109376"/>
    <lineage>
        <taxon>Eukaryota</taxon>
        <taxon>Viridiplantae</taxon>
        <taxon>Streptophyta</taxon>
        <taxon>Embryophyta</taxon>
        <taxon>Tracheophyta</taxon>
        <taxon>Spermatophyta</taxon>
        <taxon>Magnoliopsida</taxon>
        <taxon>eudicotyledons</taxon>
        <taxon>Gunneridae</taxon>
        <taxon>Pentapetalae</taxon>
        <taxon>rosids</taxon>
        <taxon>malvids</taxon>
        <taxon>Brassicales</taxon>
        <taxon>Brassicaceae</taxon>
        <taxon>Brassiceae</taxon>
        <taxon>Brassica</taxon>
    </lineage>
</organism>
<dbReference type="AlphaFoldDB" id="A0A0D3CKP9"/>
<proteinExistence type="predicted"/>
<protein>
    <submittedName>
        <fullName evidence="2">Uncharacterized protein</fullName>
    </submittedName>
</protein>
<accession>A0A0D3CKP9</accession>
<name>A0A0D3CKP9_BRAOL</name>
<dbReference type="HOGENOM" id="CLU_2761293_0_0_1"/>
<evidence type="ECO:0000313" key="2">
    <source>
        <dbReference type="EnsemblPlants" id="Bo5g132870.1"/>
    </source>
</evidence>
<sequence>MRSPHGGRIIHLMGKRRSENSRKHLRRSKQIIIEPRRIFWRSQGSYRKLIRMRKIYGNRRVVICGTLQGI</sequence>
<reference evidence="2 3" key="1">
    <citation type="journal article" date="2014" name="Genome Biol.">
        <title>Transcriptome and methylome profiling reveals relics of genome dominance in the mesopolyploid Brassica oleracea.</title>
        <authorList>
            <person name="Parkin I.A."/>
            <person name="Koh C."/>
            <person name="Tang H."/>
            <person name="Robinson S.J."/>
            <person name="Kagale S."/>
            <person name="Clarke W.E."/>
            <person name="Town C.D."/>
            <person name="Nixon J."/>
            <person name="Krishnakumar V."/>
            <person name="Bidwell S.L."/>
            <person name="Denoeud F."/>
            <person name="Belcram H."/>
            <person name="Links M.G."/>
            <person name="Just J."/>
            <person name="Clarke C."/>
            <person name="Bender T."/>
            <person name="Huebert T."/>
            <person name="Mason A.S."/>
            <person name="Pires J.C."/>
            <person name="Barker G."/>
            <person name="Moore J."/>
            <person name="Walley P.G."/>
            <person name="Manoli S."/>
            <person name="Batley J."/>
            <person name="Edwards D."/>
            <person name="Nelson M.N."/>
            <person name="Wang X."/>
            <person name="Paterson A.H."/>
            <person name="King G."/>
            <person name="Bancroft I."/>
            <person name="Chalhoub B."/>
            <person name="Sharpe A.G."/>
        </authorList>
    </citation>
    <scope>NUCLEOTIDE SEQUENCE</scope>
    <source>
        <strain evidence="2 3">cv. TO1000</strain>
    </source>
</reference>
<feature type="region of interest" description="Disordered" evidence="1">
    <location>
        <begin position="1"/>
        <end position="25"/>
    </location>
</feature>
<dbReference type="EnsemblPlants" id="Bo5g132870.1">
    <property type="protein sequence ID" value="Bo5g132870.1"/>
    <property type="gene ID" value="Bo5g132870"/>
</dbReference>
<reference evidence="2" key="2">
    <citation type="submission" date="2015-03" db="UniProtKB">
        <authorList>
            <consortium name="EnsemblPlants"/>
        </authorList>
    </citation>
    <scope>IDENTIFICATION</scope>
</reference>
<dbReference type="Gramene" id="Bo5g132870.1">
    <property type="protein sequence ID" value="Bo5g132870.1"/>
    <property type="gene ID" value="Bo5g132870"/>
</dbReference>
<evidence type="ECO:0000313" key="3">
    <source>
        <dbReference type="Proteomes" id="UP000032141"/>
    </source>
</evidence>
<keyword evidence="3" id="KW-1185">Reference proteome</keyword>